<keyword evidence="2" id="KW-1185">Reference proteome</keyword>
<accession>A0A917J4Q1</accession>
<reference evidence="1" key="2">
    <citation type="submission" date="2020-09" db="EMBL/GenBank/DDBJ databases">
        <authorList>
            <person name="Sun Q."/>
            <person name="Sedlacek I."/>
        </authorList>
    </citation>
    <scope>NUCLEOTIDE SEQUENCE</scope>
    <source>
        <strain evidence="1">CCM 8711</strain>
    </source>
</reference>
<dbReference type="RefSeq" id="WP_188413160.1">
    <property type="nucleotide sequence ID" value="NZ_BMDO01000001.1"/>
</dbReference>
<dbReference type="AlphaFoldDB" id="A0A917J4Q1"/>
<proteinExistence type="predicted"/>
<reference evidence="1" key="1">
    <citation type="journal article" date="2014" name="Int. J. Syst. Evol. Microbiol.">
        <title>Complete genome sequence of Corynebacterium casei LMG S-19264T (=DSM 44701T), isolated from a smear-ripened cheese.</title>
        <authorList>
            <consortium name="US DOE Joint Genome Institute (JGI-PGF)"/>
            <person name="Walter F."/>
            <person name="Albersmeier A."/>
            <person name="Kalinowski J."/>
            <person name="Ruckert C."/>
        </authorList>
    </citation>
    <scope>NUCLEOTIDE SEQUENCE</scope>
    <source>
        <strain evidence="1">CCM 8711</strain>
    </source>
</reference>
<name>A0A917J4Q1_9SPHI</name>
<gene>
    <name evidence="1" type="ORF">GCM10011425_03170</name>
</gene>
<sequence>MNALIVPGKEQTIINSGTGVITVTGQVVSTVQQNINGAATIQLATQYKFITVKAVGANWLIIG</sequence>
<evidence type="ECO:0000313" key="1">
    <source>
        <dbReference type="EMBL" id="GGI49105.1"/>
    </source>
</evidence>
<dbReference type="EMBL" id="BMDO01000001">
    <property type="protein sequence ID" value="GGI49105.1"/>
    <property type="molecule type" value="Genomic_DNA"/>
</dbReference>
<protein>
    <submittedName>
        <fullName evidence="1">Uncharacterized protein</fullName>
    </submittedName>
</protein>
<organism evidence="1 2">
    <name type="scientific">Mucilaginibacter galii</name>
    <dbReference type="NCBI Taxonomy" id="2005073"/>
    <lineage>
        <taxon>Bacteria</taxon>
        <taxon>Pseudomonadati</taxon>
        <taxon>Bacteroidota</taxon>
        <taxon>Sphingobacteriia</taxon>
        <taxon>Sphingobacteriales</taxon>
        <taxon>Sphingobacteriaceae</taxon>
        <taxon>Mucilaginibacter</taxon>
    </lineage>
</organism>
<comment type="caution">
    <text evidence="1">The sequence shown here is derived from an EMBL/GenBank/DDBJ whole genome shotgun (WGS) entry which is preliminary data.</text>
</comment>
<evidence type="ECO:0000313" key="2">
    <source>
        <dbReference type="Proteomes" id="UP000662074"/>
    </source>
</evidence>
<dbReference type="Proteomes" id="UP000662074">
    <property type="component" value="Unassembled WGS sequence"/>
</dbReference>